<keyword evidence="4 11" id="KW-0479">Metal-binding</keyword>
<evidence type="ECO:0000256" key="12">
    <source>
        <dbReference type="PIRSR" id="PIRSR601382-3"/>
    </source>
</evidence>
<feature type="transmembrane region" description="Helical" evidence="14">
    <location>
        <begin position="44"/>
        <end position="62"/>
    </location>
</feature>
<dbReference type="GO" id="GO:0016020">
    <property type="term" value="C:membrane"/>
    <property type="evidence" value="ECO:0007669"/>
    <property type="project" value="InterPro"/>
</dbReference>
<keyword evidence="7 12" id="KW-1015">Disulfide bond</keyword>
<evidence type="ECO:0000256" key="1">
    <source>
        <dbReference type="ARBA" id="ARBA00001913"/>
    </source>
</evidence>
<evidence type="ECO:0000256" key="2">
    <source>
        <dbReference type="ARBA" id="ARBA00004922"/>
    </source>
</evidence>
<dbReference type="GO" id="GO:0036503">
    <property type="term" value="P:ERAD pathway"/>
    <property type="evidence" value="ECO:0007669"/>
    <property type="project" value="UniProtKB-ARBA"/>
</dbReference>
<reference evidence="15 16" key="1">
    <citation type="submission" date="2014-04" db="EMBL/GenBank/DDBJ databases">
        <authorList>
            <consortium name="DOE Joint Genome Institute"/>
            <person name="Kuo A."/>
            <person name="Zuccaro A."/>
            <person name="Kohler A."/>
            <person name="Nagy L.G."/>
            <person name="Floudas D."/>
            <person name="Copeland A."/>
            <person name="Barry K.W."/>
            <person name="Cichocki N."/>
            <person name="Veneault-Fourrey C."/>
            <person name="LaButti K."/>
            <person name="Lindquist E.A."/>
            <person name="Lipzen A."/>
            <person name="Lundell T."/>
            <person name="Morin E."/>
            <person name="Murat C."/>
            <person name="Sun H."/>
            <person name="Tunlid A."/>
            <person name="Henrissat B."/>
            <person name="Grigoriev I.V."/>
            <person name="Hibbett D.S."/>
            <person name="Martin F."/>
            <person name="Nordberg H.P."/>
            <person name="Cantor M.N."/>
            <person name="Hua S.X."/>
        </authorList>
    </citation>
    <scope>NUCLEOTIDE SEQUENCE [LARGE SCALE GENOMIC DNA]</scope>
    <source>
        <strain evidence="15 16">MAFF 305830</strain>
    </source>
</reference>
<keyword evidence="6 11" id="KW-0106">Calcium</keyword>
<organism evidence="15 16">
    <name type="scientific">Serendipita vermifera MAFF 305830</name>
    <dbReference type="NCBI Taxonomy" id="933852"/>
    <lineage>
        <taxon>Eukaryota</taxon>
        <taxon>Fungi</taxon>
        <taxon>Dikarya</taxon>
        <taxon>Basidiomycota</taxon>
        <taxon>Agaricomycotina</taxon>
        <taxon>Agaricomycetes</taxon>
        <taxon>Sebacinales</taxon>
        <taxon>Serendipitaceae</taxon>
        <taxon>Serendipita</taxon>
    </lineage>
</organism>
<dbReference type="EMBL" id="KN824332">
    <property type="protein sequence ID" value="KIM23783.1"/>
    <property type="molecule type" value="Genomic_DNA"/>
</dbReference>
<keyword evidence="5 13" id="KW-0378">Hydrolase</keyword>
<name>A0A0C2WBI7_SERVB</name>
<comment type="catalytic activity">
    <reaction evidence="9">
        <text>N(4)-(alpha-D-Man-(1-&gt;2)-alpha-D-Man-(1-&gt;2)-alpha-D-Man-(1-&gt;3)-[alpha-D-Man-(1-&gt;2)-alpha-D-Man-(1-&gt;3)-[alpha-D-Man-(1-&gt;2)-alpha-D-Man-(1-&gt;6)]-alpha-D-Man-(1-&gt;6)]-beta-D-Man-(1-&gt;4)-beta-D-GlcNAc-(1-&gt;4)-beta-D-GlcNAc)-L-asparaginyl-[protein] (N-glucan mannose isomer 9A1,2,3B1,2,3) + 4 H2O = N(4)-(alpha-D-Man-(1-&gt;3)-[alpha-D-Man-(1-&gt;3)-[alpha-D-Man-(1-&gt;6)]-alpha-D-Man-(1-&gt;6)]-beta-D-Man-(1-&gt;4)-beta-D-GlcNAc-(1-&gt;4)-beta-D-GlcNAc)-L-asparaginyl-[protein] (N-glucan mannose isomer 5A1,2) + 4 beta-D-mannose</text>
        <dbReference type="Rhea" id="RHEA:56008"/>
        <dbReference type="Rhea" id="RHEA-COMP:14356"/>
        <dbReference type="Rhea" id="RHEA-COMP:14367"/>
        <dbReference type="ChEBI" id="CHEBI:15377"/>
        <dbReference type="ChEBI" id="CHEBI:28563"/>
        <dbReference type="ChEBI" id="CHEBI:59087"/>
        <dbReference type="ChEBI" id="CHEBI:139493"/>
        <dbReference type="EC" id="3.2.1.113"/>
    </reaction>
</comment>
<keyword evidence="14" id="KW-1133">Transmembrane helix</keyword>
<dbReference type="HOGENOM" id="CLU_003818_0_2_1"/>
<dbReference type="SUPFAM" id="SSF48225">
    <property type="entry name" value="Seven-hairpin glycosidases"/>
    <property type="match status" value="1"/>
</dbReference>
<dbReference type="Pfam" id="PF01532">
    <property type="entry name" value="Glyco_hydro_47"/>
    <property type="match status" value="1"/>
</dbReference>
<feature type="binding site" evidence="11">
    <location>
        <position position="584"/>
    </location>
    <ligand>
        <name>Ca(2+)</name>
        <dbReference type="ChEBI" id="CHEBI:29108"/>
    </ligand>
</feature>
<dbReference type="OrthoDB" id="8118055at2759"/>
<comment type="pathway">
    <text evidence="2">Protein modification; protein glycosylation.</text>
</comment>
<evidence type="ECO:0000256" key="7">
    <source>
        <dbReference type="ARBA" id="ARBA00023157"/>
    </source>
</evidence>
<feature type="active site" description="Proton donor" evidence="10">
    <location>
        <position position="185"/>
    </location>
</feature>
<dbReference type="EC" id="3.2.1.-" evidence="13"/>
<dbReference type="GO" id="GO:0004571">
    <property type="term" value="F:mannosyl-oligosaccharide 1,2-alpha-mannosidase activity"/>
    <property type="evidence" value="ECO:0007669"/>
    <property type="project" value="UniProtKB-EC"/>
</dbReference>
<dbReference type="PANTHER" id="PTHR11742:SF55">
    <property type="entry name" value="ENDOPLASMIC RETICULUM MANNOSYL-OLIGOSACCHARIDE 1,2-ALPHA-MANNOSIDASE"/>
    <property type="match status" value="1"/>
</dbReference>
<comment type="similarity">
    <text evidence="3 13">Belongs to the glycosyl hydrolase 47 family.</text>
</comment>
<feature type="active site" description="Proton donor" evidence="10">
    <location>
        <position position="429"/>
    </location>
</feature>
<evidence type="ECO:0000256" key="6">
    <source>
        <dbReference type="ARBA" id="ARBA00022837"/>
    </source>
</evidence>
<evidence type="ECO:0000256" key="10">
    <source>
        <dbReference type="PIRSR" id="PIRSR601382-1"/>
    </source>
</evidence>
<dbReference type="GO" id="GO:0005509">
    <property type="term" value="F:calcium ion binding"/>
    <property type="evidence" value="ECO:0007669"/>
    <property type="project" value="InterPro"/>
</dbReference>
<dbReference type="GO" id="GO:0005783">
    <property type="term" value="C:endoplasmic reticulum"/>
    <property type="evidence" value="ECO:0007669"/>
    <property type="project" value="TreeGrafter"/>
</dbReference>
<keyword evidence="14" id="KW-0472">Membrane</keyword>
<keyword evidence="16" id="KW-1185">Reference proteome</keyword>
<evidence type="ECO:0000256" key="11">
    <source>
        <dbReference type="PIRSR" id="PIRSR601382-2"/>
    </source>
</evidence>
<dbReference type="InterPro" id="IPR050749">
    <property type="entry name" value="Glycosyl_Hydrolase_47"/>
</dbReference>
<feature type="disulfide bond" evidence="12">
    <location>
        <begin position="378"/>
        <end position="415"/>
    </location>
</feature>
<accession>A0A0C2WBI7</accession>
<evidence type="ECO:0000313" key="16">
    <source>
        <dbReference type="Proteomes" id="UP000054097"/>
    </source>
</evidence>
<gene>
    <name evidence="15" type="ORF">M408DRAFT_250242</name>
</gene>
<evidence type="ECO:0000256" key="14">
    <source>
        <dbReference type="SAM" id="Phobius"/>
    </source>
</evidence>
<feature type="active site" evidence="10">
    <location>
        <position position="496"/>
    </location>
</feature>
<keyword evidence="13" id="KW-0326">Glycosidase</keyword>
<comment type="cofactor">
    <cofactor evidence="1 11">
        <name>Ca(2+)</name>
        <dbReference type="ChEBI" id="CHEBI:29108"/>
    </cofactor>
</comment>
<dbReference type="PRINTS" id="PR00747">
    <property type="entry name" value="GLYHDRLASE47"/>
</dbReference>
<evidence type="ECO:0000256" key="9">
    <source>
        <dbReference type="ARBA" id="ARBA00048605"/>
    </source>
</evidence>
<proteinExistence type="inferred from homology"/>
<dbReference type="InterPro" id="IPR012341">
    <property type="entry name" value="6hp_glycosidase-like_sf"/>
</dbReference>
<dbReference type="STRING" id="933852.A0A0C2WBI7"/>
<dbReference type="Proteomes" id="UP000054097">
    <property type="component" value="Unassembled WGS sequence"/>
</dbReference>
<dbReference type="PANTHER" id="PTHR11742">
    <property type="entry name" value="MANNOSYL-OLIGOSACCHARIDE ALPHA-1,2-MANNOSIDASE-RELATED"/>
    <property type="match status" value="1"/>
</dbReference>
<keyword evidence="14" id="KW-0812">Transmembrane</keyword>
<dbReference type="InterPro" id="IPR001382">
    <property type="entry name" value="Glyco_hydro_47"/>
</dbReference>
<dbReference type="AlphaFoldDB" id="A0A0C2WBI7"/>
<evidence type="ECO:0000256" key="5">
    <source>
        <dbReference type="ARBA" id="ARBA00022801"/>
    </source>
</evidence>
<dbReference type="InterPro" id="IPR036026">
    <property type="entry name" value="Seven-hairpin_glycosidases"/>
</dbReference>
<dbReference type="Gene3D" id="1.50.10.10">
    <property type="match status" value="1"/>
</dbReference>
<protein>
    <recommendedName>
        <fullName evidence="13">alpha-1,2-Mannosidase</fullName>
        <ecNumber evidence="13">3.2.1.-</ecNumber>
    </recommendedName>
</protein>
<sequence>MLGHVCYITPTLPLLTLEHMLSLNSEEAGKLIQGNPSLRYRRRLKNGVLIVACIALVLLYSFRSRIGDAWASFPRSDFSSERPMREPYSETSLTPNTTWNWRAEQVKKAFKTAYSQYQKYAFPADELRPLSNHSVNNFNGWGVTALDSIDTMILMNLTEEYEKVREHVSTLDFTHSTSSTLPFFETVIRYVGGLASAYYLTGDQMFLNSAESVAKELLPAFDTDIALPAYGVHQHRPSTNGWNSQNLFLAEIASFQVEFKYLAHATQQAKYFEHAERAVQHLKQHQGSGLWPTNFDMTSGKPSNTQFTVAALADSAYEYLLKGYLLSGRTEPHLLQMYLASMRDAISRLVYISKTRNLLYVTDVIDGRPLHNMQHLACFFPGLLALGNHLLPETAYQRGEKEMFQFVAEGIAETCWILYADQVSGVGPEEVRFEPYGGNDDHQAGKWVNHFEKWKSDGRRTPWPPGVGPAKPVVGPTGTVNRDYYYNNDGWYLRPEAIEAMYLLWKTTGDVVWRERAWKMFEGIERSAKVPGGAYATRRNVNVEGAQLHNDDQQSFFFAETLKYLYLAFLEDDPWPLDKIVFNTEAHPLPVFAWSESEKHSFGIA</sequence>
<evidence type="ECO:0000313" key="15">
    <source>
        <dbReference type="EMBL" id="KIM23783.1"/>
    </source>
</evidence>
<dbReference type="GO" id="GO:0005975">
    <property type="term" value="P:carbohydrate metabolic process"/>
    <property type="evidence" value="ECO:0007669"/>
    <property type="project" value="InterPro"/>
</dbReference>
<evidence type="ECO:0000256" key="8">
    <source>
        <dbReference type="ARBA" id="ARBA00047669"/>
    </source>
</evidence>
<evidence type="ECO:0000256" key="4">
    <source>
        <dbReference type="ARBA" id="ARBA00022723"/>
    </source>
</evidence>
<evidence type="ECO:0000256" key="3">
    <source>
        <dbReference type="ARBA" id="ARBA00007658"/>
    </source>
</evidence>
<reference evidence="16" key="2">
    <citation type="submission" date="2015-01" db="EMBL/GenBank/DDBJ databases">
        <title>Evolutionary Origins and Diversification of the Mycorrhizal Mutualists.</title>
        <authorList>
            <consortium name="DOE Joint Genome Institute"/>
            <consortium name="Mycorrhizal Genomics Consortium"/>
            <person name="Kohler A."/>
            <person name="Kuo A."/>
            <person name="Nagy L.G."/>
            <person name="Floudas D."/>
            <person name="Copeland A."/>
            <person name="Barry K.W."/>
            <person name="Cichocki N."/>
            <person name="Veneault-Fourrey C."/>
            <person name="LaButti K."/>
            <person name="Lindquist E.A."/>
            <person name="Lipzen A."/>
            <person name="Lundell T."/>
            <person name="Morin E."/>
            <person name="Murat C."/>
            <person name="Riley R."/>
            <person name="Ohm R."/>
            <person name="Sun H."/>
            <person name="Tunlid A."/>
            <person name="Henrissat B."/>
            <person name="Grigoriev I.V."/>
            <person name="Hibbett D.S."/>
            <person name="Martin F."/>
        </authorList>
    </citation>
    <scope>NUCLEOTIDE SEQUENCE [LARGE SCALE GENOMIC DNA]</scope>
    <source>
        <strain evidence="16">MAFF 305830</strain>
    </source>
</reference>
<evidence type="ECO:0000256" key="13">
    <source>
        <dbReference type="RuleBase" id="RU361193"/>
    </source>
</evidence>
<feature type="active site" evidence="10">
    <location>
        <position position="314"/>
    </location>
</feature>
<comment type="catalytic activity">
    <reaction evidence="8">
        <text>N(4)-(alpha-D-Man-(1-&gt;2)-alpha-D-Man-(1-&gt;2)-alpha-D-Man-(1-&gt;3)-[alpha-D-Man-(1-&gt;3)-[alpha-D-Man-(1-&gt;2)-alpha-D-Man-(1-&gt;6)]-alpha-D-Man-(1-&gt;6)]-beta-D-Man-(1-&gt;4)-beta-D-GlcNAc-(1-&gt;4)-beta-D-GlcNAc)-L-asparaginyl-[protein] (N-glucan mannose isomer 8A1,2,3B1,3) + 3 H2O = N(4)-(alpha-D-Man-(1-&gt;3)-[alpha-D-Man-(1-&gt;3)-[alpha-D-Man-(1-&gt;6)]-alpha-D-Man-(1-&gt;6)]-beta-D-Man-(1-&gt;4)-beta-D-GlcNAc-(1-&gt;4)-beta-D-GlcNAc)-L-asparaginyl-[protein] (N-glucan mannose isomer 5A1,2) + 3 beta-D-mannose</text>
        <dbReference type="Rhea" id="RHEA:56028"/>
        <dbReference type="Rhea" id="RHEA-COMP:14358"/>
        <dbReference type="Rhea" id="RHEA-COMP:14367"/>
        <dbReference type="ChEBI" id="CHEBI:15377"/>
        <dbReference type="ChEBI" id="CHEBI:28563"/>
        <dbReference type="ChEBI" id="CHEBI:59087"/>
        <dbReference type="ChEBI" id="CHEBI:60628"/>
        <dbReference type="EC" id="3.2.1.113"/>
    </reaction>
</comment>